<dbReference type="FunFam" id="3.40.50.170:FF:000003">
    <property type="entry name" value="Methionyl-tRNA formyltransferase"/>
    <property type="match status" value="1"/>
</dbReference>
<evidence type="ECO:0000256" key="4">
    <source>
        <dbReference type="ARBA" id="ARBA00016014"/>
    </source>
</evidence>
<keyword evidence="12" id="KW-1185">Reference proteome</keyword>
<dbReference type="GO" id="GO:0005829">
    <property type="term" value="C:cytosol"/>
    <property type="evidence" value="ECO:0007669"/>
    <property type="project" value="TreeGrafter"/>
</dbReference>
<gene>
    <name evidence="8 11" type="primary">fmt</name>
    <name evidence="11" type="ORF">GCM10007852_37140</name>
</gene>
<evidence type="ECO:0000256" key="2">
    <source>
        <dbReference type="ARBA" id="ARBA00010699"/>
    </source>
</evidence>
<dbReference type="FunFam" id="3.40.50.12230:FF:000001">
    <property type="entry name" value="Methionyl-tRNA formyltransferase"/>
    <property type="match status" value="1"/>
</dbReference>
<dbReference type="InterPro" id="IPR036477">
    <property type="entry name" value="Formyl_transf_N_sf"/>
</dbReference>
<sequence length="311" mass="33832">MRIIFAGTPDFAAAHLQAILDSEHEVVAVYSQPDRPSGRGKKLTPSAVKSLGLANNLPIEQPVKFSDEGAAETLAGYEADIMVVVAYGLLLPEHILSIPKLGCINVHGSILPKWRGAAPIQRAIWAGDNETGVAIMQMDKGLDTGDVLHIARLPIDAEDTSASLYNKLAELGPKALVKTLSDFANYTPQTQDDAQATYAKKLSKAEAKCNWQLSALQLARNVRAFNPWPVVWFEKDTQAIKIWRADVVETTNSPKKANGEVIEYAKNGLIVQCEEGCLVIHEIQLPNKKRQSIADVVNGKPDLFACGEILS</sequence>
<proteinExistence type="inferred from homology"/>
<dbReference type="SUPFAM" id="SSF53328">
    <property type="entry name" value="Formyltransferase"/>
    <property type="match status" value="1"/>
</dbReference>
<dbReference type="RefSeq" id="WP_431307764.1">
    <property type="nucleotide sequence ID" value="NZ_BSOT01000016.1"/>
</dbReference>
<organism evidence="11 12">
    <name type="scientific">Agaribacter marinus</name>
    <dbReference type="NCBI Taxonomy" id="1431249"/>
    <lineage>
        <taxon>Bacteria</taxon>
        <taxon>Pseudomonadati</taxon>
        <taxon>Pseudomonadota</taxon>
        <taxon>Gammaproteobacteria</taxon>
        <taxon>Alteromonadales</taxon>
        <taxon>Alteromonadaceae</taxon>
        <taxon>Agaribacter</taxon>
    </lineage>
</organism>
<evidence type="ECO:0000313" key="11">
    <source>
        <dbReference type="EMBL" id="GLR72806.1"/>
    </source>
</evidence>
<evidence type="ECO:0000256" key="8">
    <source>
        <dbReference type="HAMAP-Rule" id="MF_00182"/>
    </source>
</evidence>
<dbReference type="EMBL" id="BSOT01000016">
    <property type="protein sequence ID" value="GLR72806.1"/>
    <property type="molecule type" value="Genomic_DNA"/>
</dbReference>
<dbReference type="SUPFAM" id="SSF50486">
    <property type="entry name" value="FMT C-terminal domain-like"/>
    <property type="match status" value="1"/>
</dbReference>
<dbReference type="InterPro" id="IPR044135">
    <property type="entry name" value="Met-tRNA-FMT_C"/>
</dbReference>
<dbReference type="PANTHER" id="PTHR11138">
    <property type="entry name" value="METHIONYL-TRNA FORMYLTRANSFERASE"/>
    <property type="match status" value="1"/>
</dbReference>
<evidence type="ECO:0000256" key="7">
    <source>
        <dbReference type="ARBA" id="ARBA00048558"/>
    </source>
</evidence>
<evidence type="ECO:0000256" key="5">
    <source>
        <dbReference type="ARBA" id="ARBA00022679"/>
    </source>
</evidence>
<evidence type="ECO:0000256" key="6">
    <source>
        <dbReference type="ARBA" id="ARBA00022917"/>
    </source>
</evidence>
<feature type="domain" description="Formyl transferase C-terminal" evidence="10">
    <location>
        <begin position="201"/>
        <end position="300"/>
    </location>
</feature>
<dbReference type="PANTHER" id="PTHR11138:SF5">
    <property type="entry name" value="METHIONYL-TRNA FORMYLTRANSFERASE, MITOCHONDRIAL"/>
    <property type="match status" value="1"/>
</dbReference>
<comment type="function">
    <text evidence="1 8">Attaches a formyl group to the free amino group of methionyl-tRNA(fMet). The formyl group appears to play a dual role in the initiator identity of N-formylmethionyl-tRNA by promoting its recognition by IF2 and preventing the misappropriation of this tRNA by the elongation apparatus.</text>
</comment>
<dbReference type="Gene3D" id="3.40.50.170">
    <property type="entry name" value="Formyl transferase, N-terminal domain"/>
    <property type="match status" value="1"/>
</dbReference>
<evidence type="ECO:0000313" key="12">
    <source>
        <dbReference type="Proteomes" id="UP001156601"/>
    </source>
</evidence>
<reference evidence="11" key="2">
    <citation type="submission" date="2023-01" db="EMBL/GenBank/DDBJ databases">
        <title>Draft genome sequence of Agaribacter marinus strain NBRC 110023.</title>
        <authorList>
            <person name="Sun Q."/>
            <person name="Mori K."/>
        </authorList>
    </citation>
    <scope>NUCLEOTIDE SEQUENCE</scope>
    <source>
        <strain evidence="11">NBRC 110023</strain>
    </source>
</reference>
<dbReference type="EC" id="2.1.2.9" evidence="3 8"/>
<comment type="catalytic activity">
    <reaction evidence="7 8">
        <text>L-methionyl-tRNA(fMet) + (6R)-10-formyltetrahydrofolate = N-formyl-L-methionyl-tRNA(fMet) + (6S)-5,6,7,8-tetrahydrofolate + H(+)</text>
        <dbReference type="Rhea" id="RHEA:24380"/>
        <dbReference type="Rhea" id="RHEA-COMP:9952"/>
        <dbReference type="Rhea" id="RHEA-COMP:9953"/>
        <dbReference type="ChEBI" id="CHEBI:15378"/>
        <dbReference type="ChEBI" id="CHEBI:57453"/>
        <dbReference type="ChEBI" id="CHEBI:78530"/>
        <dbReference type="ChEBI" id="CHEBI:78844"/>
        <dbReference type="ChEBI" id="CHEBI:195366"/>
        <dbReference type="EC" id="2.1.2.9"/>
    </reaction>
</comment>
<comment type="similarity">
    <text evidence="2 8">Belongs to the Fmt family.</text>
</comment>
<dbReference type="NCBIfam" id="TIGR00460">
    <property type="entry name" value="fmt"/>
    <property type="match status" value="1"/>
</dbReference>
<feature type="domain" description="Formyl transferase N-terminal" evidence="9">
    <location>
        <begin position="1"/>
        <end position="180"/>
    </location>
</feature>
<protein>
    <recommendedName>
        <fullName evidence="4 8">Methionyl-tRNA formyltransferase</fullName>
        <ecNumber evidence="3 8">2.1.2.9</ecNumber>
    </recommendedName>
</protein>
<dbReference type="CDD" id="cd08646">
    <property type="entry name" value="FMT_core_Met-tRNA-FMT_N"/>
    <property type="match status" value="1"/>
</dbReference>
<name>A0AA37T381_9ALTE</name>
<keyword evidence="6 8" id="KW-0648">Protein biosynthesis</keyword>
<keyword evidence="5 8" id="KW-0808">Transferase</keyword>
<dbReference type="Proteomes" id="UP001156601">
    <property type="component" value="Unassembled WGS sequence"/>
</dbReference>
<dbReference type="Pfam" id="PF00551">
    <property type="entry name" value="Formyl_trans_N"/>
    <property type="match status" value="1"/>
</dbReference>
<evidence type="ECO:0000256" key="1">
    <source>
        <dbReference type="ARBA" id="ARBA00002606"/>
    </source>
</evidence>
<dbReference type="Pfam" id="PF02911">
    <property type="entry name" value="Formyl_trans_C"/>
    <property type="match status" value="1"/>
</dbReference>
<comment type="caution">
    <text evidence="11">The sequence shown here is derived from an EMBL/GenBank/DDBJ whole genome shotgun (WGS) entry which is preliminary data.</text>
</comment>
<dbReference type="GO" id="GO:0004479">
    <property type="term" value="F:methionyl-tRNA formyltransferase activity"/>
    <property type="evidence" value="ECO:0007669"/>
    <property type="project" value="UniProtKB-UniRule"/>
</dbReference>
<dbReference type="InterPro" id="IPR041711">
    <property type="entry name" value="Met-tRNA-FMT_N"/>
</dbReference>
<evidence type="ECO:0000259" key="9">
    <source>
        <dbReference type="Pfam" id="PF00551"/>
    </source>
</evidence>
<dbReference type="InterPro" id="IPR011034">
    <property type="entry name" value="Formyl_transferase-like_C_sf"/>
</dbReference>
<feature type="binding site" evidence="8">
    <location>
        <begin position="109"/>
        <end position="112"/>
    </location>
    <ligand>
        <name>(6S)-5,6,7,8-tetrahydrofolate</name>
        <dbReference type="ChEBI" id="CHEBI:57453"/>
    </ligand>
</feature>
<dbReference type="InterPro" id="IPR005794">
    <property type="entry name" value="Fmt"/>
</dbReference>
<evidence type="ECO:0000259" key="10">
    <source>
        <dbReference type="Pfam" id="PF02911"/>
    </source>
</evidence>
<evidence type="ECO:0000256" key="3">
    <source>
        <dbReference type="ARBA" id="ARBA00012261"/>
    </source>
</evidence>
<dbReference type="InterPro" id="IPR037022">
    <property type="entry name" value="Formyl_trans_C_sf"/>
</dbReference>
<dbReference type="InterPro" id="IPR002376">
    <property type="entry name" value="Formyl_transf_N"/>
</dbReference>
<dbReference type="CDD" id="cd08704">
    <property type="entry name" value="Met_tRNA_FMT_C"/>
    <property type="match status" value="1"/>
</dbReference>
<dbReference type="Gene3D" id="3.10.25.10">
    <property type="entry name" value="Formyl transferase, C-terminal domain"/>
    <property type="match status" value="1"/>
</dbReference>
<dbReference type="AlphaFoldDB" id="A0AA37T381"/>
<reference evidence="11" key="1">
    <citation type="journal article" date="2014" name="Int. J. Syst. Evol. Microbiol.">
        <title>Complete genome sequence of Corynebacterium casei LMG S-19264T (=DSM 44701T), isolated from a smear-ripened cheese.</title>
        <authorList>
            <consortium name="US DOE Joint Genome Institute (JGI-PGF)"/>
            <person name="Walter F."/>
            <person name="Albersmeier A."/>
            <person name="Kalinowski J."/>
            <person name="Ruckert C."/>
        </authorList>
    </citation>
    <scope>NUCLEOTIDE SEQUENCE</scope>
    <source>
        <strain evidence="11">NBRC 110023</strain>
    </source>
</reference>
<dbReference type="HAMAP" id="MF_00182">
    <property type="entry name" value="Formyl_trans"/>
    <property type="match status" value="1"/>
</dbReference>
<accession>A0AA37T381</accession>
<dbReference type="InterPro" id="IPR005793">
    <property type="entry name" value="Formyl_trans_C"/>
</dbReference>